<dbReference type="RefSeq" id="WP_373301732.1">
    <property type="nucleotide sequence ID" value="NZ_BNCG01000058.1"/>
</dbReference>
<proteinExistence type="predicted"/>
<accession>A0ABV7UMM6</accession>
<dbReference type="Proteomes" id="UP001595704">
    <property type="component" value="Unassembled WGS sequence"/>
</dbReference>
<evidence type="ECO:0000259" key="1">
    <source>
        <dbReference type="PROSITE" id="PS50931"/>
    </source>
</evidence>
<dbReference type="EMBL" id="JBHRYC010000099">
    <property type="protein sequence ID" value="MFC3639801.1"/>
    <property type="molecule type" value="Genomic_DNA"/>
</dbReference>
<dbReference type="Gene3D" id="1.10.10.10">
    <property type="entry name" value="Winged helix-like DNA-binding domain superfamily/Winged helix DNA-binding domain"/>
    <property type="match status" value="1"/>
</dbReference>
<organism evidence="2 3">
    <name type="scientific">Camelimonas fluminis</name>
    <dbReference type="NCBI Taxonomy" id="1576911"/>
    <lineage>
        <taxon>Bacteria</taxon>
        <taxon>Pseudomonadati</taxon>
        <taxon>Pseudomonadota</taxon>
        <taxon>Alphaproteobacteria</taxon>
        <taxon>Hyphomicrobiales</taxon>
        <taxon>Chelatococcaceae</taxon>
        <taxon>Camelimonas</taxon>
    </lineage>
</organism>
<protein>
    <submittedName>
        <fullName evidence="2">LysR family transcriptional regulator</fullName>
    </submittedName>
</protein>
<dbReference type="PROSITE" id="PS50931">
    <property type="entry name" value="HTH_LYSR"/>
    <property type="match status" value="1"/>
</dbReference>
<dbReference type="InterPro" id="IPR000847">
    <property type="entry name" value="LysR_HTH_N"/>
</dbReference>
<dbReference type="InterPro" id="IPR036388">
    <property type="entry name" value="WH-like_DNA-bd_sf"/>
</dbReference>
<keyword evidence="3" id="KW-1185">Reference proteome</keyword>
<gene>
    <name evidence="2" type="ORF">ACFONL_20885</name>
</gene>
<comment type="caution">
    <text evidence="2">The sequence shown here is derived from an EMBL/GenBank/DDBJ whole genome shotgun (WGS) entry which is preliminary data.</text>
</comment>
<dbReference type="Pfam" id="PF00126">
    <property type="entry name" value="HTH_1"/>
    <property type="match status" value="1"/>
</dbReference>
<name>A0ABV7UMM6_9HYPH</name>
<evidence type="ECO:0000313" key="2">
    <source>
        <dbReference type="EMBL" id="MFC3639801.1"/>
    </source>
</evidence>
<evidence type="ECO:0000313" key="3">
    <source>
        <dbReference type="Proteomes" id="UP001595704"/>
    </source>
</evidence>
<reference evidence="3" key="1">
    <citation type="journal article" date="2019" name="Int. J. Syst. Evol. Microbiol.">
        <title>The Global Catalogue of Microorganisms (GCM) 10K type strain sequencing project: providing services to taxonomists for standard genome sequencing and annotation.</title>
        <authorList>
            <consortium name="The Broad Institute Genomics Platform"/>
            <consortium name="The Broad Institute Genome Sequencing Center for Infectious Disease"/>
            <person name="Wu L."/>
            <person name="Ma J."/>
        </authorList>
    </citation>
    <scope>NUCLEOTIDE SEQUENCE [LARGE SCALE GENOMIC DNA]</scope>
    <source>
        <strain evidence="3">KCTC 42282</strain>
    </source>
</reference>
<feature type="domain" description="HTH lysR-type" evidence="1">
    <location>
        <begin position="16"/>
        <end position="42"/>
    </location>
</feature>
<sequence>MLGSRLRLVSLIQTQAVAECLNFGHAAKALRVSQSSVSARVKISMFYAEISNSNGCFSGSATITERRSTHR</sequence>